<keyword evidence="1" id="KW-0812">Transmembrane</keyword>
<accession>G3HQL8</accession>
<dbReference type="EMBL" id="JH000616">
    <property type="protein sequence ID" value="EGW09693.1"/>
    <property type="molecule type" value="Genomic_DNA"/>
</dbReference>
<dbReference type="Proteomes" id="UP000001075">
    <property type="component" value="Unassembled WGS sequence"/>
</dbReference>
<keyword evidence="1" id="KW-1133">Transmembrane helix</keyword>
<evidence type="ECO:0000313" key="3">
    <source>
        <dbReference type="Proteomes" id="UP000001075"/>
    </source>
</evidence>
<feature type="transmembrane region" description="Helical" evidence="1">
    <location>
        <begin position="6"/>
        <end position="25"/>
    </location>
</feature>
<name>G3HQL8_CRIGR</name>
<sequence>MAQETVWTRLVFTFGVFCFLFRYNVAFPRSRGLSHHTSSCHMSTPLEFAQSPMSVMPHLSISTYFVLSVIHISTPAIFINLTSLATPSLTYSTFRDI</sequence>
<reference evidence="3" key="1">
    <citation type="journal article" date="2011" name="Nat. Biotechnol.">
        <title>The genomic sequence of the Chinese hamster ovary (CHO)-K1 cell line.</title>
        <authorList>
            <person name="Xu X."/>
            <person name="Nagarajan H."/>
            <person name="Lewis N.E."/>
            <person name="Pan S."/>
            <person name="Cai Z."/>
            <person name="Liu X."/>
            <person name="Chen W."/>
            <person name="Xie M."/>
            <person name="Wang W."/>
            <person name="Hammond S."/>
            <person name="Andersen M.R."/>
            <person name="Neff N."/>
            <person name="Passarelli B."/>
            <person name="Koh W."/>
            <person name="Fan H.C."/>
            <person name="Wang J."/>
            <person name="Gui Y."/>
            <person name="Lee K.H."/>
            <person name="Betenbaugh M.J."/>
            <person name="Quake S.R."/>
            <person name="Famili I."/>
            <person name="Palsson B.O."/>
            <person name="Wang J."/>
        </authorList>
    </citation>
    <scope>NUCLEOTIDE SEQUENCE [LARGE SCALE GENOMIC DNA]</scope>
    <source>
        <strain evidence="3">CHO K1 cell line</strain>
    </source>
</reference>
<dbReference type="GlyGen" id="G3HQL8">
    <property type="glycosylation" value="1 site"/>
</dbReference>
<organism evidence="2 3">
    <name type="scientific">Cricetulus griseus</name>
    <name type="common">Chinese hamster</name>
    <name type="synonym">Cricetulus barabensis griseus</name>
    <dbReference type="NCBI Taxonomy" id="10029"/>
    <lineage>
        <taxon>Eukaryota</taxon>
        <taxon>Metazoa</taxon>
        <taxon>Chordata</taxon>
        <taxon>Craniata</taxon>
        <taxon>Vertebrata</taxon>
        <taxon>Euteleostomi</taxon>
        <taxon>Mammalia</taxon>
        <taxon>Eutheria</taxon>
        <taxon>Euarchontoglires</taxon>
        <taxon>Glires</taxon>
        <taxon>Rodentia</taxon>
        <taxon>Myomorpha</taxon>
        <taxon>Muroidea</taxon>
        <taxon>Cricetidae</taxon>
        <taxon>Cricetinae</taxon>
        <taxon>Cricetulus</taxon>
    </lineage>
</organism>
<feature type="transmembrane region" description="Helical" evidence="1">
    <location>
        <begin position="61"/>
        <end position="81"/>
    </location>
</feature>
<proteinExistence type="predicted"/>
<evidence type="ECO:0000256" key="1">
    <source>
        <dbReference type="SAM" id="Phobius"/>
    </source>
</evidence>
<dbReference type="InParanoid" id="G3HQL8"/>
<protein>
    <submittedName>
        <fullName evidence="2">Uncharacterized protein</fullName>
    </submittedName>
</protein>
<dbReference type="AlphaFoldDB" id="G3HQL8"/>
<keyword evidence="1" id="KW-0472">Membrane</keyword>
<evidence type="ECO:0000313" key="2">
    <source>
        <dbReference type="EMBL" id="EGW09693.1"/>
    </source>
</evidence>
<gene>
    <name evidence="2" type="ORF">I79_013123</name>
</gene>